<gene>
    <name evidence="8" type="ORF">AB0D95_28900</name>
</gene>
<evidence type="ECO:0000256" key="6">
    <source>
        <dbReference type="SAM" id="Phobius"/>
    </source>
</evidence>
<feature type="transmembrane region" description="Helical" evidence="6">
    <location>
        <begin position="168"/>
        <end position="187"/>
    </location>
</feature>
<dbReference type="InterPro" id="IPR051784">
    <property type="entry name" value="Nod_factor_ABC_transporter"/>
</dbReference>
<keyword evidence="2 6" id="KW-0812">Transmembrane</keyword>
<feature type="transmembrane region" description="Helical" evidence="6">
    <location>
        <begin position="221"/>
        <end position="242"/>
    </location>
</feature>
<evidence type="ECO:0000256" key="5">
    <source>
        <dbReference type="ARBA" id="ARBA00023251"/>
    </source>
</evidence>
<keyword evidence="9" id="KW-1185">Reference proteome</keyword>
<feature type="transmembrane region" description="Helical" evidence="6">
    <location>
        <begin position="133"/>
        <end position="156"/>
    </location>
</feature>
<dbReference type="PANTHER" id="PTHR43229">
    <property type="entry name" value="NODULATION PROTEIN J"/>
    <property type="match status" value="1"/>
</dbReference>
<dbReference type="PANTHER" id="PTHR43229:SF2">
    <property type="entry name" value="NODULATION PROTEIN J"/>
    <property type="match status" value="1"/>
</dbReference>
<dbReference type="RefSeq" id="WP_359277692.1">
    <property type="nucleotide sequence ID" value="NZ_JBEZNA010000107.1"/>
</dbReference>
<evidence type="ECO:0000256" key="2">
    <source>
        <dbReference type="ARBA" id="ARBA00022692"/>
    </source>
</evidence>
<feature type="transmembrane region" description="Helical" evidence="6">
    <location>
        <begin position="54"/>
        <end position="79"/>
    </location>
</feature>
<comment type="caution">
    <text evidence="8">The sequence shown here is derived from an EMBL/GenBank/DDBJ whole genome shotgun (WGS) entry which is preliminary data.</text>
</comment>
<accession>A0ABV3EYG1</accession>
<reference evidence="8 9" key="1">
    <citation type="submission" date="2024-06" db="EMBL/GenBank/DDBJ databases">
        <title>The Natural Products Discovery Center: Release of the First 8490 Sequenced Strains for Exploring Actinobacteria Biosynthetic Diversity.</title>
        <authorList>
            <person name="Kalkreuter E."/>
            <person name="Kautsar S.A."/>
            <person name="Yang D."/>
            <person name="Bader C.D."/>
            <person name="Teijaro C.N."/>
            <person name="Fluegel L."/>
            <person name="Davis C.M."/>
            <person name="Simpson J.R."/>
            <person name="Lauterbach L."/>
            <person name="Steele A.D."/>
            <person name="Gui C."/>
            <person name="Meng S."/>
            <person name="Li G."/>
            <person name="Viehrig K."/>
            <person name="Ye F."/>
            <person name="Su P."/>
            <person name="Kiefer A.F."/>
            <person name="Nichols A."/>
            <person name="Cepeda A.J."/>
            <person name="Yan W."/>
            <person name="Fan B."/>
            <person name="Jiang Y."/>
            <person name="Adhikari A."/>
            <person name="Zheng C.-J."/>
            <person name="Schuster L."/>
            <person name="Cowan T.M."/>
            <person name="Smanski M.J."/>
            <person name="Chevrette M.G."/>
            <person name="De Carvalho L.P.S."/>
            <person name="Shen B."/>
        </authorList>
    </citation>
    <scope>NUCLEOTIDE SEQUENCE [LARGE SCALE GENOMIC DNA]</scope>
    <source>
        <strain evidence="8 9">NPDC048117</strain>
    </source>
</reference>
<dbReference type="PIRSF" id="PIRSF006648">
    <property type="entry name" value="DrrB"/>
    <property type="match status" value="1"/>
</dbReference>
<protein>
    <submittedName>
        <fullName evidence="8">ABC transporter permease</fullName>
    </submittedName>
</protein>
<feature type="domain" description="ABC-2 type transporter transmembrane" evidence="7">
    <location>
        <begin position="13"/>
        <end position="202"/>
    </location>
</feature>
<evidence type="ECO:0000259" key="7">
    <source>
        <dbReference type="Pfam" id="PF01061"/>
    </source>
</evidence>
<dbReference type="EMBL" id="JBEZNA010000107">
    <property type="protein sequence ID" value="MEU9581241.1"/>
    <property type="molecule type" value="Genomic_DNA"/>
</dbReference>
<keyword evidence="4 6" id="KW-0472">Membrane</keyword>
<feature type="transmembrane region" description="Helical" evidence="6">
    <location>
        <begin position="100"/>
        <end position="121"/>
    </location>
</feature>
<comment type="subcellular location">
    <subcellularLocation>
        <location evidence="1">Membrane</location>
        <topology evidence="1">Multi-pass membrane protein</topology>
    </subcellularLocation>
</comment>
<name>A0ABV3EYG1_9ACTN</name>
<evidence type="ECO:0000256" key="1">
    <source>
        <dbReference type="ARBA" id="ARBA00004141"/>
    </source>
</evidence>
<keyword evidence="3 6" id="KW-1133">Transmembrane helix</keyword>
<proteinExistence type="predicted"/>
<sequence>MAGNAVLVSRYVNFELRRTLRDVGFVIFGIGTPVLMYIMFTNVGDKASAGSSDWAVSAMVGLAAYGALSAGLTTGTAVAEDKAVGWLRQLRITPLSPAQVVLGRAVTGSLMVLPAIVVVFLTAMIGNGVRLDAWQWIALALLLWVGSLPFTMLGIANGYQLSAQTTNVTNIICNLTLALVGGLWFPLSEFPAWLASVAEWTPGHLLGRLGWDTVDGNAPGAVTIAALAGWLLVFGAYAAYAYRRSGRRA</sequence>
<organism evidence="8 9">
    <name type="scientific">Streptomyces chilikensis</name>
    <dbReference type="NCBI Taxonomy" id="1194079"/>
    <lineage>
        <taxon>Bacteria</taxon>
        <taxon>Bacillati</taxon>
        <taxon>Actinomycetota</taxon>
        <taxon>Actinomycetes</taxon>
        <taxon>Kitasatosporales</taxon>
        <taxon>Streptomycetaceae</taxon>
        <taxon>Streptomyces</taxon>
    </lineage>
</organism>
<evidence type="ECO:0000256" key="3">
    <source>
        <dbReference type="ARBA" id="ARBA00022989"/>
    </source>
</evidence>
<dbReference type="Pfam" id="PF01061">
    <property type="entry name" value="ABC2_membrane"/>
    <property type="match status" value="1"/>
</dbReference>
<evidence type="ECO:0000313" key="8">
    <source>
        <dbReference type="EMBL" id="MEU9581241.1"/>
    </source>
</evidence>
<evidence type="ECO:0000313" key="9">
    <source>
        <dbReference type="Proteomes" id="UP001551584"/>
    </source>
</evidence>
<keyword evidence="5" id="KW-0046">Antibiotic resistance</keyword>
<evidence type="ECO:0000256" key="4">
    <source>
        <dbReference type="ARBA" id="ARBA00023136"/>
    </source>
</evidence>
<feature type="transmembrane region" description="Helical" evidence="6">
    <location>
        <begin position="23"/>
        <end position="42"/>
    </location>
</feature>
<dbReference type="Proteomes" id="UP001551584">
    <property type="component" value="Unassembled WGS sequence"/>
</dbReference>
<dbReference type="InterPro" id="IPR013525">
    <property type="entry name" value="ABC2_TM"/>
</dbReference>
<dbReference type="InterPro" id="IPR000412">
    <property type="entry name" value="ABC_2_transport"/>
</dbReference>